<accession>A0ABR5P4U0</accession>
<evidence type="ECO:0000313" key="4">
    <source>
        <dbReference type="Proteomes" id="UP000051379"/>
    </source>
</evidence>
<feature type="domain" description="Glycosyltransferase subfamily 4-like N-terminal" evidence="2">
    <location>
        <begin position="82"/>
        <end position="185"/>
    </location>
</feature>
<dbReference type="EMBL" id="AZDO01000112">
    <property type="protein sequence ID" value="KRK92234.1"/>
    <property type="molecule type" value="Genomic_DNA"/>
</dbReference>
<keyword evidence="4" id="KW-1185">Reference proteome</keyword>
<protein>
    <recommendedName>
        <fullName evidence="5">Glycosyltransferase</fullName>
    </recommendedName>
</protein>
<evidence type="ECO:0000259" key="2">
    <source>
        <dbReference type="Pfam" id="PF13439"/>
    </source>
</evidence>
<comment type="caution">
    <text evidence="3">The sequence shown here is derived from an EMBL/GenBank/DDBJ whole genome shotgun (WGS) entry which is preliminary data.</text>
</comment>
<dbReference type="Gene3D" id="3.40.50.2000">
    <property type="entry name" value="Glycogen Phosphorylase B"/>
    <property type="match status" value="2"/>
</dbReference>
<dbReference type="PANTHER" id="PTHR12526:SF627">
    <property type="entry name" value="D-RHAMNOSYLTRANSFERASE WBPZ"/>
    <property type="match status" value="1"/>
</dbReference>
<dbReference type="SUPFAM" id="SSF53756">
    <property type="entry name" value="UDP-Glycosyltransferase/glycogen phosphorylase"/>
    <property type="match status" value="1"/>
</dbReference>
<name>A0ABR5P4U0_9LACO</name>
<sequence length="380" mass="42971">MRVLFVAHEDDVLGATKALSEIMMGLKEDYGIEPFLITPQKNKLTEYCKQNNIPNYSVKYFQWGHLKTESILKTILKYLRMRIFNGIAIIKLIKYCKLNKIDLIHTNVSVIDIGFEVAKRIGVPHVWHLRESGIETQWVNYSGNFYKKFNDDNNHNIVISNFVQKLWENRGVDKKKLSVIYDGVSDTGFSYELPSISSVKAVLVGSLLPHKGQLDAINAISNLINQGVVASLDIIGSGFPEYTQKLKNRVSELKLNNDIHFIAYNNNIPKLLHNYNVGIVASKAEAFGRVTIEYMLSGLPVVASNTGANSELLDVDNNGLLYEYGNSQSLSLAITNLLNNKIDYIGYSKRGYKVARSYFSIKKNVNKIYDLYIKLIDNKG</sequence>
<evidence type="ECO:0000313" key="3">
    <source>
        <dbReference type="EMBL" id="KRK92234.1"/>
    </source>
</evidence>
<proteinExistence type="predicted"/>
<reference evidence="3 4" key="1">
    <citation type="journal article" date="2015" name="Genome Announc.">
        <title>Expanding the biotechnology potential of lactobacilli through comparative genomics of 213 strains and associated genera.</title>
        <authorList>
            <person name="Sun Z."/>
            <person name="Harris H.M."/>
            <person name="McCann A."/>
            <person name="Guo C."/>
            <person name="Argimon S."/>
            <person name="Zhang W."/>
            <person name="Yang X."/>
            <person name="Jeffery I.B."/>
            <person name="Cooney J.C."/>
            <person name="Kagawa T.F."/>
            <person name="Liu W."/>
            <person name="Song Y."/>
            <person name="Salvetti E."/>
            <person name="Wrobel A."/>
            <person name="Rasinkangas P."/>
            <person name="Parkhill J."/>
            <person name="Rea M.C."/>
            <person name="O'Sullivan O."/>
            <person name="Ritari J."/>
            <person name="Douillard F.P."/>
            <person name="Paul Ross R."/>
            <person name="Yang R."/>
            <person name="Briner A.E."/>
            <person name="Felis G.E."/>
            <person name="de Vos W.M."/>
            <person name="Barrangou R."/>
            <person name="Klaenhammer T.R."/>
            <person name="Caufield P.W."/>
            <person name="Cui Y."/>
            <person name="Zhang H."/>
            <person name="O'Toole P.W."/>
        </authorList>
    </citation>
    <scope>NUCLEOTIDE SEQUENCE [LARGE SCALE GENOMIC DNA]</scope>
    <source>
        <strain evidence="3 4">JCM 17355</strain>
    </source>
</reference>
<dbReference type="Proteomes" id="UP000051379">
    <property type="component" value="Unassembled WGS sequence"/>
</dbReference>
<dbReference type="Pfam" id="PF13439">
    <property type="entry name" value="Glyco_transf_4"/>
    <property type="match status" value="1"/>
</dbReference>
<evidence type="ECO:0008006" key="5">
    <source>
        <dbReference type="Google" id="ProtNLM"/>
    </source>
</evidence>
<gene>
    <name evidence="3" type="ORF">FC88_GL000898</name>
</gene>
<dbReference type="Pfam" id="PF00534">
    <property type="entry name" value="Glycos_transf_1"/>
    <property type="match status" value="1"/>
</dbReference>
<dbReference type="RefSeq" id="WP_057814678.1">
    <property type="nucleotide sequence ID" value="NZ_AZDO01000112.1"/>
</dbReference>
<dbReference type="CDD" id="cd03801">
    <property type="entry name" value="GT4_PimA-like"/>
    <property type="match status" value="1"/>
</dbReference>
<dbReference type="InterPro" id="IPR028098">
    <property type="entry name" value="Glyco_trans_4-like_N"/>
</dbReference>
<dbReference type="PANTHER" id="PTHR12526">
    <property type="entry name" value="GLYCOSYLTRANSFERASE"/>
    <property type="match status" value="1"/>
</dbReference>
<evidence type="ECO:0000259" key="1">
    <source>
        <dbReference type="Pfam" id="PF00534"/>
    </source>
</evidence>
<feature type="domain" description="Glycosyl transferase family 1" evidence="1">
    <location>
        <begin position="201"/>
        <end position="352"/>
    </location>
</feature>
<dbReference type="InterPro" id="IPR001296">
    <property type="entry name" value="Glyco_trans_1"/>
</dbReference>
<organism evidence="3 4">
    <name type="scientific">Companilactobacillus futsaii JCM 17355</name>
    <dbReference type="NCBI Taxonomy" id="1423818"/>
    <lineage>
        <taxon>Bacteria</taxon>
        <taxon>Bacillati</taxon>
        <taxon>Bacillota</taxon>
        <taxon>Bacilli</taxon>
        <taxon>Lactobacillales</taxon>
        <taxon>Lactobacillaceae</taxon>
        <taxon>Companilactobacillus</taxon>
    </lineage>
</organism>